<dbReference type="Gene3D" id="2.40.100.10">
    <property type="entry name" value="Cyclophilin-like"/>
    <property type="match status" value="1"/>
</dbReference>
<keyword evidence="3 5" id="KW-0697">Rotamase</keyword>
<dbReference type="PANTHER" id="PTHR45625">
    <property type="entry name" value="PEPTIDYL-PROLYL CIS-TRANS ISOMERASE-RELATED"/>
    <property type="match status" value="1"/>
</dbReference>
<evidence type="ECO:0000256" key="4">
    <source>
        <dbReference type="ARBA" id="ARBA00023235"/>
    </source>
</evidence>
<sequence length="173" mass="18853">MNDKSLSQRFIMDPIKTYEIKEEELAKTAYATIKTNKGNIALELFYKDAPQAVSNFVALAKEGFYDGLNFHRVIAGFVAQGGCPYGTGTGGPGHRIKCEVAHNPNKHKRGSISMAHAGRDTGGSQFFLCFVDLPHLDGEHTVFGKITNAEGLNVLDKIKQGDMIESVVFSSSL</sequence>
<dbReference type="InterPro" id="IPR002130">
    <property type="entry name" value="Cyclophilin-type_PPIase_dom"/>
</dbReference>
<dbReference type="SUPFAM" id="SSF50891">
    <property type="entry name" value="Cyclophilin-like"/>
    <property type="match status" value="1"/>
</dbReference>
<dbReference type="PIRSF" id="PIRSF001467">
    <property type="entry name" value="Peptidylpro_ismrse"/>
    <property type="match status" value="1"/>
</dbReference>
<dbReference type="GO" id="GO:0006457">
    <property type="term" value="P:protein folding"/>
    <property type="evidence" value="ECO:0007669"/>
    <property type="project" value="InterPro"/>
</dbReference>
<dbReference type="PRINTS" id="PR00153">
    <property type="entry name" value="CSAPPISMRASE"/>
</dbReference>
<comment type="catalytic activity">
    <reaction evidence="5">
        <text>[protein]-peptidylproline (omega=180) = [protein]-peptidylproline (omega=0)</text>
        <dbReference type="Rhea" id="RHEA:16237"/>
        <dbReference type="Rhea" id="RHEA-COMP:10747"/>
        <dbReference type="Rhea" id="RHEA-COMP:10748"/>
        <dbReference type="ChEBI" id="CHEBI:83833"/>
        <dbReference type="ChEBI" id="CHEBI:83834"/>
        <dbReference type="EC" id="5.2.1.8"/>
    </reaction>
</comment>
<evidence type="ECO:0000259" key="6">
    <source>
        <dbReference type="PROSITE" id="PS50072"/>
    </source>
</evidence>
<dbReference type="EC" id="5.2.1.8" evidence="5"/>
<dbReference type="GO" id="GO:0003755">
    <property type="term" value="F:peptidyl-prolyl cis-trans isomerase activity"/>
    <property type="evidence" value="ECO:0007669"/>
    <property type="project" value="UniProtKB-UniRule"/>
</dbReference>
<dbReference type="PROSITE" id="PS50072">
    <property type="entry name" value="CSA_PPIASE_2"/>
    <property type="match status" value="1"/>
</dbReference>
<reference evidence="7 8" key="1">
    <citation type="journal article" date="2013" name="Genome Announc.">
        <title>Draft Genome Sequence of Strain X47-2AL, a Feline Helicobacter pylori Isolate.</title>
        <authorList>
            <person name="Veyrier F.J."/>
            <person name="Ecobichon C."/>
            <person name="Boneca I.G."/>
        </authorList>
    </citation>
    <scope>NUCLEOTIDE SEQUENCE [LARGE SCALE GENOMIC DNA]</scope>
    <source>
        <strain evidence="7 8">X47-2AL</strain>
    </source>
</reference>
<dbReference type="InterPro" id="IPR020892">
    <property type="entry name" value="Cyclophilin-type_PPIase_CS"/>
</dbReference>
<protein>
    <recommendedName>
        <fullName evidence="5">Peptidyl-prolyl cis-trans isomerase</fullName>
        <shortName evidence="5">PPIase</shortName>
        <ecNumber evidence="5">5.2.1.8</ecNumber>
    </recommendedName>
</protein>
<dbReference type="InterPro" id="IPR029000">
    <property type="entry name" value="Cyclophilin-like_dom_sf"/>
</dbReference>
<comment type="caution">
    <text evidence="7">The sequence shown here is derived from an EMBL/GenBank/DDBJ whole genome shotgun (WGS) entry which is preliminary data.</text>
</comment>
<evidence type="ECO:0000313" key="8">
    <source>
        <dbReference type="Proteomes" id="UP000017937"/>
    </source>
</evidence>
<comment type="similarity">
    <text evidence="2 5">Belongs to the cyclophilin-type PPIase family.</text>
</comment>
<evidence type="ECO:0000313" key="7">
    <source>
        <dbReference type="EMBL" id="EST40405.1"/>
    </source>
</evidence>
<comment type="function">
    <text evidence="1 5">PPIases accelerate the folding of proteins. It catalyzes the cis-trans isomerization of proline imidic peptide bonds in oligopeptides.</text>
</comment>
<evidence type="ECO:0000256" key="3">
    <source>
        <dbReference type="ARBA" id="ARBA00023110"/>
    </source>
</evidence>
<evidence type="ECO:0000256" key="5">
    <source>
        <dbReference type="RuleBase" id="RU363019"/>
    </source>
</evidence>
<name>V6L7H8_HELPX</name>
<dbReference type="EMBL" id="AWNG01000018">
    <property type="protein sequence ID" value="EST40405.1"/>
    <property type="molecule type" value="Genomic_DNA"/>
</dbReference>
<feature type="domain" description="PPIase cyclophilin-type" evidence="6">
    <location>
        <begin position="38"/>
        <end position="160"/>
    </location>
</feature>
<dbReference type="Proteomes" id="UP000017937">
    <property type="component" value="Unassembled WGS sequence"/>
</dbReference>
<dbReference type="PATRIC" id="fig|1386083.3.peg.1018"/>
<proteinExistence type="inferred from homology"/>
<keyword evidence="4 5" id="KW-0413">Isomerase</keyword>
<evidence type="ECO:0000256" key="1">
    <source>
        <dbReference type="ARBA" id="ARBA00002388"/>
    </source>
</evidence>
<dbReference type="PANTHER" id="PTHR45625:SF4">
    <property type="entry name" value="PEPTIDYLPROLYL ISOMERASE DOMAIN AND WD REPEAT-CONTAINING PROTEIN 1"/>
    <property type="match status" value="1"/>
</dbReference>
<dbReference type="Pfam" id="PF00160">
    <property type="entry name" value="Pro_isomerase"/>
    <property type="match status" value="1"/>
</dbReference>
<organism evidence="7 8">
    <name type="scientific">Helicobacter pylori X47-2AL</name>
    <dbReference type="NCBI Taxonomy" id="1386083"/>
    <lineage>
        <taxon>Bacteria</taxon>
        <taxon>Pseudomonadati</taxon>
        <taxon>Campylobacterota</taxon>
        <taxon>Epsilonproteobacteria</taxon>
        <taxon>Campylobacterales</taxon>
        <taxon>Helicobacteraceae</taxon>
        <taxon>Helicobacter</taxon>
    </lineage>
</organism>
<gene>
    <name evidence="7" type="ORF">N871_05075</name>
</gene>
<dbReference type="AlphaFoldDB" id="V6L7H8"/>
<dbReference type="CDD" id="cd00317">
    <property type="entry name" value="cyclophilin"/>
    <property type="match status" value="1"/>
</dbReference>
<dbReference type="InterPro" id="IPR044666">
    <property type="entry name" value="Cyclophilin_A-like"/>
</dbReference>
<dbReference type="InterPro" id="IPR024936">
    <property type="entry name" value="Cyclophilin-type_PPIase"/>
</dbReference>
<dbReference type="PROSITE" id="PS00170">
    <property type="entry name" value="CSA_PPIASE_1"/>
    <property type="match status" value="1"/>
</dbReference>
<evidence type="ECO:0000256" key="2">
    <source>
        <dbReference type="ARBA" id="ARBA00007365"/>
    </source>
</evidence>
<accession>V6L7H8</accession>